<keyword evidence="5" id="KW-0997">Cell inner membrane</keyword>
<dbReference type="SUPFAM" id="SSF74653">
    <property type="entry name" value="TolA/TonB C-terminal domain"/>
    <property type="match status" value="1"/>
</dbReference>
<dbReference type="InterPro" id="IPR037682">
    <property type="entry name" value="TonB_C"/>
</dbReference>
<comment type="caution">
    <text evidence="12">The sequence shown here is derived from an EMBL/GenBank/DDBJ whole genome shotgun (WGS) entry which is preliminary data.</text>
</comment>
<protein>
    <submittedName>
        <fullName evidence="12">Energy transducer TonB</fullName>
    </submittedName>
</protein>
<evidence type="ECO:0000256" key="10">
    <source>
        <dbReference type="SAM" id="Phobius"/>
    </source>
</evidence>
<evidence type="ECO:0000256" key="6">
    <source>
        <dbReference type="ARBA" id="ARBA00022692"/>
    </source>
</evidence>
<dbReference type="InterPro" id="IPR006260">
    <property type="entry name" value="TonB/TolA_C"/>
</dbReference>
<keyword evidence="7" id="KW-0653">Protein transport</keyword>
<organism evidence="12 13">
    <name type="scientific">Neokomagataea anthophila</name>
    <dbReference type="NCBI Taxonomy" id="2826925"/>
    <lineage>
        <taxon>Bacteria</taxon>
        <taxon>Pseudomonadati</taxon>
        <taxon>Pseudomonadota</taxon>
        <taxon>Alphaproteobacteria</taxon>
        <taxon>Acetobacterales</taxon>
        <taxon>Acetobacteraceae</taxon>
        <taxon>Neokomagataea</taxon>
    </lineage>
</organism>
<dbReference type="NCBIfam" id="TIGR01352">
    <property type="entry name" value="tonB_Cterm"/>
    <property type="match status" value="1"/>
</dbReference>
<keyword evidence="13" id="KW-1185">Reference proteome</keyword>
<keyword evidence="9 10" id="KW-0472">Membrane</keyword>
<evidence type="ECO:0000256" key="8">
    <source>
        <dbReference type="ARBA" id="ARBA00022989"/>
    </source>
</evidence>
<dbReference type="Pfam" id="PF03544">
    <property type="entry name" value="TonB_C"/>
    <property type="match status" value="1"/>
</dbReference>
<evidence type="ECO:0000256" key="9">
    <source>
        <dbReference type="ARBA" id="ARBA00023136"/>
    </source>
</evidence>
<evidence type="ECO:0000256" key="2">
    <source>
        <dbReference type="ARBA" id="ARBA00006555"/>
    </source>
</evidence>
<dbReference type="PANTHER" id="PTHR33446:SF2">
    <property type="entry name" value="PROTEIN TONB"/>
    <property type="match status" value="1"/>
</dbReference>
<feature type="transmembrane region" description="Helical" evidence="10">
    <location>
        <begin position="29"/>
        <end position="47"/>
    </location>
</feature>
<gene>
    <name evidence="12" type="ORF">KB213_10315</name>
</gene>
<name>A0ABS5E967_9PROT</name>
<keyword evidence="4" id="KW-1003">Cell membrane</keyword>
<proteinExistence type="inferred from homology"/>
<evidence type="ECO:0000256" key="7">
    <source>
        <dbReference type="ARBA" id="ARBA00022927"/>
    </source>
</evidence>
<accession>A0ABS5E967</accession>
<evidence type="ECO:0000256" key="1">
    <source>
        <dbReference type="ARBA" id="ARBA00004383"/>
    </source>
</evidence>
<evidence type="ECO:0000256" key="3">
    <source>
        <dbReference type="ARBA" id="ARBA00022448"/>
    </source>
</evidence>
<evidence type="ECO:0000256" key="5">
    <source>
        <dbReference type="ARBA" id="ARBA00022519"/>
    </source>
</evidence>
<evidence type="ECO:0000313" key="13">
    <source>
        <dbReference type="Proteomes" id="UP000677812"/>
    </source>
</evidence>
<feature type="domain" description="TonB C-terminal" evidence="11">
    <location>
        <begin position="147"/>
        <end position="240"/>
    </location>
</feature>
<dbReference type="Gene3D" id="3.30.1150.10">
    <property type="match status" value="1"/>
</dbReference>
<keyword evidence="3" id="KW-0813">Transport</keyword>
<keyword evidence="8 10" id="KW-1133">Transmembrane helix</keyword>
<sequence length="240" mass="28062">MFNRKENLSVNLTHLYWVREAKRKLWRNAFYAALCLICLFFLFFYFGKFNQNYIEGNHKERSIMVVSSYSYIFEKKDTENPFRPKMISIENTNFIIPIPNIKNNNSIKHPMHKPMNEKKESSKVSVPLENFRSPPKISRAVATKKNEWQKLIMERFNNFRLYPNEARINHDEGTTVLCLSIDRNGNLLKVMIDQTSGSSILDDEALHLAYRVAPLYPPPESVVGDPVVIMIPVDFQLDNN</sequence>
<evidence type="ECO:0000313" key="12">
    <source>
        <dbReference type="EMBL" id="MBR0560445.1"/>
    </source>
</evidence>
<dbReference type="Proteomes" id="UP000677812">
    <property type="component" value="Unassembled WGS sequence"/>
</dbReference>
<reference evidence="12 13" key="1">
    <citation type="submission" date="2021-04" db="EMBL/GenBank/DDBJ databases">
        <title>The complete genome sequence of Neokomagataea sp. TBRC 2177.</title>
        <authorList>
            <person name="Charoenyingcharoen P."/>
            <person name="Yukphan P."/>
        </authorList>
    </citation>
    <scope>NUCLEOTIDE SEQUENCE [LARGE SCALE GENOMIC DNA]</scope>
    <source>
        <strain evidence="12 13">TBRC 2177</strain>
    </source>
</reference>
<dbReference type="InterPro" id="IPR051045">
    <property type="entry name" value="TonB-dependent_transducer"/>
</dbReference>
<comment type="similarity">
    <text evidence="2">Belongs to the TonB family.</text>
</comment>
<dbReference type="EMBL" id="JAGRQH010000008">
    <property type="protein sequence ID" value="MBR0560445.1"/>
    <property type="molecule type" value="Genomic_DNA"/>
</dbReference>
<keyword evidence="6 10" id="KW-0812">Transmembrane</keyword>
<dbReference type="PANTHER" id="PTHR33446">
    <property type="entry name" value="PROTEIN TONB-RELATED"/>
    <property type="match status" value="1"/>
</dbReference>
<comment type="subcellular location">
    <subcellularLocation>
        <location evidence="1">Cell inner membrane</location>
        <topology evidence="1">Single-pass membrane protein</topology>
        <orientation evidence="1">Periplasmic side</orientation>
    </subcellularLocation>
</comment>
<evidence type="ECO:0000256" key="4">
    <source>
        <dbReference type="ARBA" id="ARBA00022475"/>
    </source>
</evidence>
<dbReference type="RefSeq" id="WP_211682838.1">
    <property type="nucleotide sequence ID" value="NZ_JAGRQH010000008.1"/>
</dbReference>
<dbReference type="PROSITE" id="PS52015">
    <property type="entry name" value="TONB_CTD"/>
    <property type="match status" value="1"/>
</dbReference>
<evidence type="ECO:0000259" key="11">
    <source>
        <dbReference type="PROSITE" id="PS52015"/>
    </source>
</evidence>